<sequence length="544" mass="58050">MARPAKGQKPLASFPPCRRRASGRASGLADRDHRRRQRRPGMIRKAALALALLLPLPATAAGPQFTLTRIETPASVYLNAAEIAGVTADYTARPITFDDLQQMMHRLQGLYEAAGVPTAEAVLPAQDIHGGVLKVDFIEAAIEQVEVKGNGSTNPLFFRQALSLREGEKPDFTRLERELRVLAQSHDLAPGLDFAPGAQAAGTRVTITGNEPKNLRFALSADNHGRDETGRQRLQASVQWASLTGWRDRLGLNVTRTSGAWSAAVSYDRPVGTAGGRLVFGIHGSNSQVIGGSFSGARVVSDAAGFSLGYRFALQMAHDRSLYASFGMTHDRTQSEIAGVQFVDTKLNEITAELSYRRSIPLTEFGGTARLRAGSAKSAGGALTDGGYGVLQFSGFANRRISEGYALTAALDGQMASKLHLPVARQFGVGGTEILRGYPSDVRAAPEALALRLQLVKLDPWRMGGNRLAIQPYVFADAAILRTSASIGSRTTAADRLFSAGFGANFTFDGRYGLHALVGVPLRPTTGFTDSGSAIALLGISVNF</sequence>
<dbReference type="Pfam" id="PF03865">
    <property type="entry name" value="ShlB"/>
    <property type="match status" value="1"/>
</dbReference>
<evidence type="ECO:0000259" key="6">
    <source>
        <dbReference type="Pfam" id="PF08479"/>
    </source>
</evidence>
<evidence type="ECO:0000256" key="4">
    <source>
        <dbReference type="SAM" id="MobiDB-lite"/>
    </source>
</evidence>
<dbReference type="InterPro" id="IPR051544">
    <property type="entry name" value="TPS_OM_transporter"/>
</dbReference>
<proteinExistence type="predicted"/>
<reference evidence="7 8" key="1">
    <citation type="submission" date="2018-11" db="EMBL/GenBank/DDBJ databases">
        <title>Gemmobacter sp. nov., YIM 102744-1 draft genome.</title>
        <authorList>
            <person name="Li G."/>
            <person name="Jiang Y."/>
        </authorList>
    </citation>
    <scope>NUCLEOTIDE SEQUENCE [LARGE SCALE GENOMIC DNA]</scope>
    <source>
        <strain evidence="7 8">YIM 102744-1</strain>
    </source>
</reference>
<feature type="domain" description="Haemolysin activator HlyB C-terminal" evidence="5">
    <location>
        <begin position="202"/>
        <end position="485"/>
    </location>
</feature>
<dbReference type="Pfam" id="PF08479">
    <property type="entry name" value="POTRA_2"/>
    <property type="match status" value="1"/>
</dbReference>
<dbReference type="GO" id="GO:0046819">
    <property type="term" value="P:protein secretion by the type V secretion system"/>
    <property type="evidence" value="ECO:0007669"/>
    <property type="project" value="TreeGrafter"/>
</dbReference>
<dbReference type="AlphaFoldDB" id="A0A3P3DG45"/>
<accession>A0A3P3DG45</accession>
<evidence type="ECO:0000256" key="1">
    <source>
        <dbReference type="ARBA" id="ARBA00022452"/>
    </source>
</evidence>
<dbReference type="PANTHER" id="PTHR34597">
    <property type="entry name" value="SLR1661 PROTEIN"/>
    <property type="match status" value="1"/>
</dbReference>
<feature type="domain" description="Polypeptide-transport-associated ShlB-type" evidence="6">
    <location>
        <begin position="65"/>
        <end position="139"/>
    </location>
</feature>
<evidence type="ECO:0000256" key="3">
    <source>
        <dbReference type="ARBA" id="ARBA00023237"/>
    </source>
</evidence>
<comment type="caution">
    <text evidence="7">The sequence shown here is derived from an EMBL/GenBank/DDBJ whole genome shotgun (WGS) entry which is preliminary data.</text>
</comment>
<dbReference type="PANTHER" id="PTHR34597:SF1">
    <property type="entry name" value="HEME_HEMOPEXIN TRANSPORTER PROTEIN HUXB"/>
    <property type="match status" value="1"/>
</dbReference>
<name>A0A3P3DG45_9RHOB</name>
<dbReference type="Gene3D" id="2.40.160.50">
    <property type="entry name" value="membrane protein fhac: a member of the omp85/tpsb transporter family"/>
    <property type="match status" value="1"/>
</dbReference>
<keyword evidence="1" id="KW-0472">Membrane</keyword>
<evidence type="ECO:0000259" key="5">
    <source>
        <dbReference type="Pfam" id="PF03865"/>
    </source>
</evidence>
<dbReference type="GO" id="GO:0098046">
    <property type="term" value="C:type V protein secretion system complex"/>
    <property type="evidence" value="ECO:0007669"/>
    <property type="project" value="TreeGrafter"/>
</dbReference>
<evidence type="ECO:0000313" key="8">
    <source>
        <dbReference type="Proteomes" id="UP000282125"/>
    </source>
</evidence>
<dbReference type="EMBL" id="RRAZ01000019">
    <property type="protein sequence ID" value="RRH73231.1"/>
    <property type="molecule type" value="Genomic_DNA"/>
</dbReference>
<dbReference type="Proteomes" id="UP000282125">
    <property type="component" value="Unassembled WGS sequence"/>
</dbReference>
<dbReference type="InterPro" id="IPR005565">
    <property type="entry name" value="Hemolysn_activator_HlyB_C"/>
</dbReference>
<keyword evidence="2" id="KW-0812">Transmembrane</keyword>
<keyword evidence="1" id="KW-1134">Transmembrane beta strand</keyword>
<gene>
    <name evidence="7" type="ORF">EG244_13505</name>
</gene>
<feature type="region of interest" description="Disordered" evidence="4">
    <location>
        <begin position="1"/>
        <end position="40"/>
    </location>
</feature>
<protein>
    <submittedName>
        <fullName evidence="7">ShlB/FhaC/HecB family hemolysin secretion/activation protein</fullName>
    </submittedName>
</protein>
<evidence type="ECO:0000256" key="2">
    <source>
        <dbReference type="ARBA" id="ARBA00022692"/>
    </source>
</evidence>
<keyword evidence="8" id="KW-1185">Reference proteome</keyword>
<keyword evidence="3" id="KW-0998">Cell outer membrane</keyword>
<organism evidence="7 8">
    <name type="scientific">Falsigemmobacter faecalis</name>
    <dbReference type="NCBI Taxonomy" id="2488730"/>
    <lineage>
        <taxon>Bacteria</taxon>
        <taxon>Pseudomonadati</taxon>
        <taxon>Pseudomonadota</taxon>
        <taxon>Alphaproteobacteria</taxon>
        <taxon>Rhodobacterales</taxon>
        <taxon>Paracoccaceae</taxon>
        <taxon>Falsigemmobacter</taxon>
    </lineage>
</organism>
<evidence type="ECO:0000313" key="7">
    <source>
        <dbReference type="EMBL" id="RRH73231.1"/>
    </source>
</evidence>
<dbReference type="InterPro" id="IPR013686">
    <property type="entry name" value="Polypept-transport_assoc_ShlB"/>
</dbReference>
<dbReference type="GO" id="GO:0008320">
    <property type="term" value="F:protein transmembrane transporter activity"/>
    <property type="evidence" value="ECO:0007669"/>
    <property type="project" value="TreeGrafter"/>
</dbReference>
<dbReference type="Gene3D" id="3.10.20.310">
    <property type="entry name" value="membrane protein fhac"/>
    <property type="match status" value="1"/>
</dbReference>